<dbReference type="Gene3D" id="3.30.700.10">
    <property type="entry name" value="Glycoprotein, Type 4 Pilin"/>
    <property type="match status" value="1"/>
</dbReference>
<keyword evidence="3" id="KW-1185">Reference proteome</keyword>
<dbReference type="OrthoDB" id="1821422at2"/>
<organism evidence="2 3">
    <name type="scientific">Eubacterium pyruvativorans</name>
    <dbReference type="NCBI Taxonomy" id="155865"/>
    <lineage>
        <taxon>Bacteria</taxon>
        <taxon>Bacillati</taxon>
        <taxon>Bacillota</taxon>
        <taxon>Clostridia</taxon>
        <taxon>Eubacteriales</taxon>
        <taxon>Eubacteriaceae</taxon>
        <taxon>Eubacterium</taxon>
    </lineage>
</organism>
<protein>
    <submittedName>
        <fullName evidence="2">Prepilin-type N-terminal cleavage/methylation domain-containing protein</fullName>
    </submittedName>
</protein>
<dbReference type="Proteomes" id="UP000198817">
    <property type="component" value="Unassembled WGS sequence"/>
</dbReference>
<dbReference type="STRING" id="155865.SAMN05216515_10436"/>
<evidence type="ECO:0000313" key="3">
    <source>
        <dbReference type="Proteomes" id="UP000198817"/>
    </source>
</evidence>
<dbReference type="Pfam" id="PF07963">
    <property type="entry name" value="N_methyl"/>
    <property type="match status" value="1"/>
</dbReference>
<dbReference type="EMBL" id="FPBT01000004">
    <property type="protein sequence ID" value="SFU42354.1"/>
    <property type="molecule type" value="Genomic_DNA"/>
</dbReference>
<evidence type="ECO:0000256" key="1">
    <source>
        <dbReference type="SAM" id="Phobius"/>
    </source>
</evidence>
<dbReference type="AlphaFoldDB" id="A0A1I7G1N5"/>
<reference evidence="2 3" key="1">
    <citation type="submission" date="2016-10" db="EMBL/GenBank/DDBJ databases">
        <authorList>
            <person name="de Groot N.N."/>
        </authorList>
    </citation>
    <scope>NUCLEOTIDE SEQUENCE [LARGE SCALE GENOMIC DNA]</scope>
    <source>
        <strain evidence="2 3">KHGC13</strain>
    </source>
</reference>
<keyword evidence="1" id="KW-1133">Transmembrane helix</keyword>
<dbReference type="NCBIfam" id="TIGR02532">
    <property type="entry name" value="IV_pilin_GFxxxE"/>
    <property type="match status" value="1"/>
</dbReference>
<dbReference type="InterPro" id="IPR012902">
    <property type="entry name" value="N_methyl_site"/>
</dbReference>
<dbReference type="RefSeq" id="WP_090470369.1">
    <property type="nucleotide sequence ID" value="NZ_FOWF01000004.1"/>
</dbReference>
<gene>
    <name evidence="2" type="ORF">SAMN05216508_10495</name>
</gene>
<name>A0A1I7G1N5_9FIRM</name>
<sequence length="164" mass="18390">MKQNQKGFTLAELLIVVAIIAVLVAVSIPIFNKQLEKARDATTLANLRNVYSEVQTEYMDQDHPAGKNYWVNGRRHIFVTYQSDGRVIIDAFVQIESKKDAASMRKYIANSNLACKDVLTVNTAVRPGIYEMDFTYDSDGTLSAVALKEISSTFKENYWPVSAS</sequence>
<evidence type="ECO:0000313" key="2">
    <source>
        <dbReference type="EMBL" id="SFU42354.1"/>
    </source>
</evidence>
<accession>A0A1I7G1N5</accession>
<proteinExistence type="predicted"/>
<keyword evidence="1" id="KW-0812">Transmembrane</keyword>
<dbReference type="InterPro" id="IPR045584">
    <property type="entry name" value="Pilin-like"/>
</dbReference>
<feature type="transmembrane region" description="Helical" evidence="1">
    <location>
        <begin position="7"/>
        <end position="31"/>
    </location>
</feature>
<keyword evidence="1" id="KW-0472">Membrane</keyword>
<dbReference type="PANTHER" id="PTHR30093">
    <property type="entry name" value="GENERAL SECRETION PATHWAY PROTEIN G"/>
    <property type="match status" value="1"/>
</dbReference>
<dbReference type="SUPFAM" id="SSF54523">
    <property type="entry name" value="Pili subunits"/>
    <property type="match status" value="1"/>
</dbReference>